<name>A0A968GC47_9SPIO</name>
<gene>
    <name evidence="1" type="ORF">HCT14_05195</name>
</gene>
<keyword evidence="2" id="KW-1185">Reference proteome</keyword>
<dbReference type="AlphaFoldDB" id="A0A968GC47"/>
<comment type="caution">
    <text evidence="1">The sequence shown here is derived from an EMBL/GenBank/DDBJ whole genome shotgun (WGS) entry which is preliminary data.</text>
</comment>
<evidence type="ECO:0000313" key="2">
    <source>
        <dbReference type="Proteomes" id="UP000711995"/>
    </source>
</evidence>
<protein>
    <submittedName>
        <fullName evidence="1">Uncharacterized protein</fullName>
    </submittedName>
</protein>
<organism evidence="1 2">
    <name type="scientific">Entomospira entomophila</name>
    <dbReference type="NCBI Taxonomy" id="2719988"/>
    <lineage>
        <taxon>Bacteria</taxon>
        <taxon>Pseudomonadati</taxon>
        <taxon>Spirochaetota</taxon>
        <taxon>Spirochaetia</taxon>
        <taxon>Spirochaetales</taxon>
        <taxon>Spirochaetaceae</taxon>
        <taxon>Entomospira</taxon>
    </lineage>
</organism>
<evidence type="ECO:0000313" key="1">
    <source>
        <dbReference type="EMBL" id="NIZ40898.1"/>
    </source>
</evidence>
<proteinExistence type="predicted"/>
<reference evidence="1 2" key="1">
    <citation type="submission" date="2020-03" db="EMBL/GenBank/DDBJ databases">
        <title>Spirochaetal bacteria isolated from arthropods constitute a novel genus Entomospira genus novum within the order Spirochaetales.</title>
        <authorList>
            <person name="Grana-Miraglia L."/>
            <person name="Sikutova S."/>
            <person name="Fingerle V."/>
            <person name="Sing A."/>
            <person name="Castillo-Ramirez S."/>
            <person name="Margos G."/>
            <person name="Rudolf I."/>
        </authorList>
    </citation>
    <scope>NUCLEOTIDE SEQUENCE [LARGE SCALE GENOMIC DNA]</scope>
    <source>
        <strain evidence="1 2">BR193</strain>
    </source>
</reference>
<dbReference type="EMBL" id="JAATLJ010000001">
    <property type="protein sequence ID" value="NIZ40898.1"/>
    <property type="molecule type" value="Genomic_DNA"/>
</dbReference>
<dbReference type="RefSeq" id="WP_167700485.1">
    <property type="nucleotide sequence ID" value="NZ_CP118174.1"/>
</dbReference>
<sequence length="237" mass="27727">MMQQLRQLTMIMLYLCGVGSLAVAQQIFIPLDQDFVIFDLNSRTIVRYFHYQEHPFGVRPSISPDGVYLYYTKKLVDNLVLYRQHLVTKKEESVEMPQPFNQFRLLDNTRVLLDNTRIVPLDNSIPTGQQQLLQARMIAMDIDPKRVNRLYYNEATYDLTETQGKVISAYFLVQESQLLVQLAFIHKEAWRDYYQWYLVDARSMRTEILEGLKGAFRLNQGGASIGERPTVSYIQKN</sequence>
<accession>A0A968GC47</accession>
<dbReference type="Proteomes" id="UP000711995">
    <property type="component" value="Unassembled WGS sequence"/>
</dbReference>